<dbReference type="SUPFAM" id="SSF81606">
    <property type="entry name" value="PP2C-like"/>
    <property type="match status" value="1"/>
</dbReference>
<evidence type="ECO:0000313" key="5">
    <source>
        <dbReference type="EMBL" id="SFF27176.1"/>
    </source>
</evidence>
<sequence length="381" mass="39743">MKRRIRSAAPSGGALSETGGHGRTPPVLTALPYVFMAVVAVVDTTAGASVGLLPLVSLGPAFSGLVGGWRRTALVGVLAVALCCALGIYDGLFEERRGFSALASVIGVTAAGIIAAVMRQRRETEFANVRSIAEVAQRVLLRPVPRSAGRLRTAVSYTSAVAEARIGGDLYEVVASPVGVRVIIGDVQGKGLEAVETAAVVLGAFREAAYDETGLSAVGERVQRAADRALSGEKFVTAIIAEIGGEGGAVLLNYGHPAPMVLRQDGSACFPEPPQYAMPLGLGVPAGEGPVPYRVPFGPGDQMLLYTDGVTEARDHTGTFYPLGQRSHLLKDPDPEAALEALRTDLVQHTEGPLHDDAAMLLLRFRDPGPTFGTLGPFDPS</sequence>
<dbReference type="Pfam" id="PF07228">
    <property type="entry name" value="SpoIIE"/>
    <property type="match status" value="1"/>
</dbReference>
<feature type="transmembrane region" description="Helical" evidence="3">
    <location>
        <begin position="73"/>
        <end position="92"/>
    </location>
</feature>
<reference evidence="5 6" key="1">
    <citation type="submission" date="2016-10" db="EMBL/GenBank/DDBJ databases">
        <authorList>
            <person name="de Groot N.N."/>
        </authorList>
    </citation>
    <scope>NUCLEOTIDE SEQUENCE [LARGE SCALE GENOMIC DNA]</scope>
    <source>
        <strain evidence="5 6">CGMCC 4.3510</strain>
    </source>
</reference>
<protein>
    <submittedName>
        <fullName evidence="5">Stage II sporulation protein E (SpoIIE)</fullName>
    </submittedName>
</protein>
<dbReference type="EMBL" id="FONG01000010">
    <property type="protein sequence ID" value="SFF27176.1"/>
    <property type="molecule type" value="Genomic_DNA"/>
</dbReference>
<feature type="region of interest" description="Disordered" evidence="2">
    <location>
        <begin position="1"/>
        <end position="21"/>
    </location>
</feature>
<dbReference type="InterPro" id="IPR001932">
    <property type="entry name" value="PPM-type_phosphatase-like_dom"/>
</dbReference>
<feature type="transmembrane region" description="Helical" evidence="3">
    <location>
        <begin position="33"/>
        <end position="53"/>
    </location>
</feature>
<gene>
    <name evidence="5" type="ORF">SAMN05216251_110235</name>
</gene>
<keyword evidence="6" id="KW-1185">Reference proteome</keyword>
<organism evidence="5 6">
    <name type="scientific">Actinacidiphila alni</name>
    <dbReference type="NCBI Taxonomy" id="380248"/>
    <lineage>
        <taxon>Bacteria</taxon>
        <taxon>Bacillati</taxon>
        <taxon>Actinomycetota</taxon>
        <taxon>Actinomycetes</taxon>
        <taxon>Kitasatosporales</taxon>
        <taxon>Streptomycetaceae</taxon>
        <taxon>Actinacidiphila</taxon>
    </lineage>
</organism>
<accession>A0A1I2HEL5</accession>
<proteinExistence type="predicted"/>
<dbReference type="GO" id="GO:0016791">
    <property type="term" value="F:phosphatase activity"/>
    <property type="evidence" value="ECO:0007669"/>
    <property type="project" value="TreeGrafter"/>
</dbReference>
<feature type="transmembrane region" description="Helical" evidence="3">
    <location>
        <begin position="99"/>
        <end position="118"/>
    </location>
</feature>
<keyword evidence="3" id="KW-0472">Membrane</keyword>
<evidence type="ECO:0000313" key="6">
    <source>
        <dbReference type="Proteomes" id="UP000199323"/>
    </source>
</evidence>
<dbReference type="STRING" id="380248.SAMN05216251_110235"/>
<feature type="domain" description="PPM-type phosphatase" evidence="4">
    <location>
        <begin position="151"/>
        <end position="365"/>
    </location>
</feature>
<keyword evidence="3" id="KW-1133">Transmembrane helix</keyword>
<dbReference type="AlphaFoldDB" id="A0A1I2HEL5"/>
<evidence type="ECO:0000256" key="2">
    <source>
        <dbReference type="SAM" id="MobiDB-lite"/>
    </source>
</evidence>
<evidence type="ECO:0000256" key="3">
    <source>
        <dbReference type="SAM" id="Phobius"/>
    </source>
</evidence>
<dbReference type="PANTHER" id="PTHR43156:SF2">
    <property type="entry name" value="STAGE II SPORULATION PROTEIN E"/>
    <property type="match status" value="1"/>
</dbReference>
<evidence type="ECO:0000259" key="4">
    <source>
        <dbReference type="SMART" id="SM00331"/>
    </source>
</evidence>
<dbReference type="InterPro" id="IPR052016">
    <property type="entry name" value="Bact_Sigma-Reg"/>
</dbReference>
<keyword evidence="1" id="KW-0378">Hydrolase</keyword>
<dbReference type="Gene3D" id="3.60.40.10">
    <property type="entry name" value="PPM-type phosphatase domain"/>
    <property type="match status" value="1"/>
</dbReference>
<dbReference type="SMART" id="SM00331">
    <property type="entry name" value="PP2C_SIG"/>
    <property type="match status" value="1"/>
</dbReference>
<dbReference type="Proteomes" id="UP000199323">
    <property type="component" value="Unassembled WGS sequence"/>
</dbReference>
<dbReference type="FunFam" id="3.60.40.10:FF:000058">
    <property type="entry name" value="Stage II sporulation protein E"/>
    <property type="match status" value="1"/>
</dbReference>
<dbReference type="PANTHER" id="PTHR43156">
    <property type="entry name" value="STAGE II SPORULATION PROTEIN E-RELATED"/>
    <property type="match status" value="1"/>
</dbReference>
<dbReference type="InterPro" id="IPR036457">
    <property type="entry name" value="PPM-type-like_dom_sf"/>
</dbReference>
<name>A0A1I2HEL5_9ACTN</name>
<keyword evidence="3" id="KW-0812">Transmembrane</keyword>
<evidence type="ECO:0000256" key="1">
    <source>
        <dbReference type="ARBA" id="ARBA00022801"/>
    </source>
</evidence>